<dbReference type="EMBL" id="CABIJS010000394">
    <property type="protein sequence ID" value="VUZ50746.1"/>
    <property type="molecule type" value="Genomic_DNA"/>
</dbReference>
<dbReference type="STRING" id="6216.A0A0R3S9L8"/>
<name>A0A0R3S9L8_HYMDI</name>
<dbReference type="Gene3D" id="1.10.1200.10">
    <property type="entry name" value="ACP-like"/>
    <property type="match status" value="1"/>
</dbReference>
<feature type="region of interest" description="Disordered" evidence="6">
    <location>
        <begin position="56"/>
        <end position="92"/>
    </location>
</feature>
<evidence type="ECO:0000313" key="12">
    <source>
        <dbReference type="Proteomes" id="UP000274504"/>
    </source>
</evidence>
<dbReference type="AlphaFoldDB" id="A0A0R3S9L8"/>
<protein>
    <recommendedName>
        <fullName evidence="2">Acyl carrier protein, mitochondrial</fullName>
    </recommendedName>
    <alternativeName>
        <fullName evidence="5">NADH-ubiquinone oxidoreductase 9.6 kDa subunit</fullName>
    </alternativeName>
</protein>
<comment type="similarity">
    <text evidence="1">Belongs to the acyl carrier protein (ACP) family.</text>
</comment>
<dbReference type="GO" id="GO:0005739">
    <property type="term" value="C:mitochondrion"/>
    <property type="evidence" value="ECO:0007669"/>
    <property type="project" value="TreeGrafter"/>
</dbReference>
<dbReference type="PROSITE" id="PS50075">
    <property type="entry name" value="CARRIER"/>
    <property type="match status" value="1"/>
</dbReference>
<keyword evidence="4" id="KW-0597">Phosphoprotein</keyword>
<dbReference type="PANTHER" id="PTHR20863">
    <property type="entry name" value="ACYL CARRIER PROTEIN"/>
    <property type="match status" value="1"/>
</dbReference>
<dbReference type="Proteomes" id="UP000274504">
    <property type="component" value="Unassembled WGS sequence"/>
</dbReference>
<dbReference type="InterPro" id="IPR036736">
    <property type="entry name" value="ACP-like_sf"/>
</dbReference>
<organism evidence="14">
    <name type="scientific">Hymenolepis diminuta</name>
    <name type="common">Rat tapeworm</name>
    <dbReference type="NCBI Taxonomy" id="6216"/>
    <lineage>
        <taxon>Eukaryota</taxon>
        <taxon>Metazoa</taxon>
        <taxon>Spiralia</taxon>
        <taxon>Lophotrochozoa</taxon>
        <taxon>Platyhelminthes</taxon>
        <taxon>Cestoda</taxon>
        <taxon>Eucestoda</taxon>
        <taxon>Cyclophyllidea</taxon>
        <taxon>Hymenolepididae</taxon>
        <taxon>Hymenolepis</taxon>
    </lineage>
</organism>
<evidence type="ECO:0000313" key="10">
    <source>
        <dbReference type="EMBL" id="VUZ41311.1"/>
    </source>
</evidence>
<dbReference type="InterPro" id="IPR003231">
    <property type="entry name" value="ACP"/>
</dbReference>
<dbReference type="EMBL" id="CABIJS010000055">
    <property type="protein sequence ID" value="VUZ41311.1"/>
    <property type="molecule type" value="Genomic_DNA"/>
</dbReference>
<dbReference type="WBParaSite" id="HDID_0000095401-mRNA-1">
    <property type="protein sequence ID" value="HDID_0000095401-mRNA-1"/>
    <property type="gene ID" value="HDID_0000095401"/>
</dbReference>
<evidence type="ECO:0000313" key="14">
    <source>
        <dbReference type="WBParaSite" id="HDID_0000095401-mRNA-1"/>
    </source>
</evidence>
<sequence>MMEVKKQSQLDNSSASLSTLHRAGVFFPRQLQSAFDSSTFIALNFAPSLLRMAPSTSGSSLKETASDHPTSSRNNVDTGMKRKRSGSKMSRSQVTEVVRLILCSFSSKIPDPHTLKEDSKLSTDFGFDNLDRINLLKALEKSFCFKIFEDDFDNFEKQLQTPRHIVNFICRKLGVSC</sequence>
<dbReference type="GO" id="GO:0000035">
    <property type="term" value="F:acyl binding"/>
    <property type="evidence" value="ECO:0007669"/>
    <property type="project" value="TreeGrafter"/>
</dbReference>
<feature type="domain" description="Carrier" evidence="7">
    <location>
        <begin position="92"/>
        <end position="173"/>
    </location>
</feature>
<evidence type="ECO:0000313" key="11">
    <source>
        <dbReference type="EMBL" id="VUZ50746.1"/>
    </source>
</evidence>
<keyword evidence="13" id="KW-1185">Reference proteome</keyword>
<evidence type="ECO:0000256" key="2">
    <source>
        <dbReference type="ARBA" id="ARBA00016128"/>
    </source>
</evidence>
<evidence type="ECO:0000256" key="1">
    <source>
        <dbReference type="ARBA" id="ARBA00010930"/>
    </source>
</evidence>
<evidence type="ECO:0000313" key="8">
    <source>
        <dbReference type="EMBL" id="VDL18416.1"/>
    </source>
</evidence>
<proteinExistence type="inferred from homology"/>
<evidence type="ECO:0000256" key="5">
    <source>
        <dbReference type="ARBA" id="ARBA00030339"/>
    </source>
</evidence>
<gene>
    <name evidence="8" type="ORF">HDID_LOCUS955</name>
    <name evidence="9" type="ORF">WMSIL1_LOCUS2259</name>
    <name evidence="10" type="ORF">WMSIL1_LOCUS2260</name>
    <name evidence="11" type="ORF">WMSIL1_LOCUS9600</name>
</gene>
<dbReference type="OrthoDB" id="10578411at2759"/>
<evidence type="ECO:0000256" key="3">
    <source>
        <dbReference type="ARBA" id="ARBA00022450"/>
    </source>
</evidence>
<reference evidence="14" key="1">
    <citation type="submission" date="2017-02" db="UniProtKB">
        <authorList>
            <consortium name="WormBaseParasite"/>
        </authorList>
    </citation>
    <scope>IDENTIFICATION</scope>
</reference>
<evidence type="ECO:0000256" key="4">
    <source>
        <dbReference type="ARBA" id="ARBA00022553"/>
    </source>
</evidence>
<dbReference type="EMBL" id="UYSG01000148">
    <property type="protein sequence ID" value="VDL18416.1"/>
    <property type="molecule type" value="Genomic_DNA"/>
</dbReference>
<reference evidence="9 13" key="3">
    <citation type="submission" date="2019-07" db="EMBL/GenBank/DDBJ databases">
        <authorList>
            <person name="Jastrzebski P J."/>
            <person name="Paukszto L."/>
            <person name="Jastrzebski P J."/>
        </authorList>
    </citation>
    <scope>NUCLEOTIDE SEQUENCE [LARGE SCALE GENOMIC DNA]</scope>
    <source>
        <strain evidence="9 13">WMS-il1</strain>
    </source>
</reference>
<evidence type="ECO:0000313" key="9">
    <source>
        <dbReference type="EMBL" id="VUZ41308.1"/>
    </source>
</evidence>
<accession>A0A0R3S9L8</accession>
<dbReference type="Proteomes" id="UP000321570">
    <property type="component" value="Unassembled WGS sequence"/>
</dbReference>
<reference evidence="8 12" key="2">
    <citation type="submission" date="2018-11" db="EMBL/GenBank/DDBJ databases">
        <authorList>
            <consortium name="Pathogen Informatics"/>
        </authorList>
    </citation>
    <scope>NUCLEOTIDE SEQUENCE [LARGE SCALE GENOMIC DNA]</scope>
</reference>
<dbReference type="PANTHER" id="PTHR20863:SF27">
    <property type="entry name" value="ACYL CARRIER PROTEIN"/>
    <property type="match status" value="1"/>
</dbReference>
<evidence type="ECO:0000259" key="7">
    <source>
        <dbReference type="PROSITE" id="PS50075"/>
    </source>
</evidence>
<evidence type="ECO:0000256" key="6">
    <source>
        <dbReference type="SAM" id="MobiDB-lite"/>
    </source>
</evidence>
<dbReference type="InterPro" id="IPR009081">
    <property type="entry name" value="PP-bd_ACP"/>
</dbReference>
<dbReference type="SUPFAM" id="SSF47336">
    <property type="entry name" value="ACP-like"/>
    <property type="match status" value="1"/>
</dbReference>
<keyword evidence="3" id="KW-0596">Phosphopantetheine</keyword>
<feature type="compositionally biased region" description="Polar residues" evidence="6">
    <location>
        <begin position="56"/>
        <end position="77"/>
    </location>
</feature>
<dbReference type="GO" id="GO:0000036">
    <property type="term" value="F:acyl carrier activity"/>
    <property type="evidence" value="ECO:0007669"/>
    <property type="project" value="TreeGrafter"/>
</dbReference>
<evidence type="ECO:0000313" key="13">
    <source>
        <dbReference type="Proteomes" id="UP000321570"/>
    </source>
</evidence>
<dbReference type="EMBL" id="CABIJS010000055">
    <property type="protein sequence ID" value="VUZ41308.1"/>
    <property type="molecule type" value="Genomic_DNA"/>
</dbReference>